<keyword evidence="4" id="KW-1185">Reference proteome</keyword>
<proteinExistence type="predicted"/>
<dbReference type="Gene3D" id="3.40.50.2000">
    <property type="entry name" value="Glycogen Phosphorylase B"/>
    <property type="match status" value="2"/>
</dbReference>
<dbReference type="InterPro" id="IPR050194">
    <property type="entry name" value="Glycosyltransferase_grp1"/>
</dbReference>
<feature type="domain" description="Glycosyltransferase subfamily 4-like N-terminal" evidence="2">
    <location>
        <begin position="14"/>
        <end position="172"/>
    </location>
</feature>
<reference evidence="3" key="1">
    <citation type="submission" date="2022-06" db="EMBL/GenBank/DDBJ databases">
        <title>Alkalimarinus sp. nov., isolated from gut of a Alitta virens.</title>
        <authorList>
            <person name="Yang A.I."/>
            <person name="Shin N.-R."/>
        </authorList>
    </citation>
    <scope>NUCLEOTIDE SEQUENCE</scope>
    <source>
        <strain evidence="3">A2M4</strain>
    </source>
</reference>
<dbReference type="Pfam" id="PF13439">
    <property type="entry name" value="Glyco_transf_4"/>
    <property type="match status" value="1"/>
</dbReference>
<evidence type="ECO:0000313" key="3">
    <source>
        <dbReference type="EMBL" id="UZE97971.1"/>
    </source>
</evidence>
<dbReference type="Pfam" id="PF00534">
    <property type="entry name" value="Glycos_transf_1"/>
    <property type="match status" value="1"/>
</dbReference>
<dbReference type="SUPFAM" id="SSF53756">
    <property type="entry name" value="UDP-Glycosyltransferase/glycogen phosphorylase"/>
    <property type="match status" value="1"/>
</dbReference>
<dbReference type="CDD" id="cd03811">
    <property type="entry name" value="GT4_GT28_WabH-like"/>
    <property type="match status" value="1"/>
</dbReference>
<dbReference type="RefSeq" id="WP_265049444.1">
    <property type="nucleotide sequence ID" value="NZ_CP100390.1"/>
</dbReference>
<feature type="domain" description="Glycosyl transferase family 1" evidence="1">
    <location>
        <begin position="187"/>
        <end position="342"/>
    </location>
</feature>
<sequence length="371" mass="41253">MKILHVIDSGGFYGAEAMLVELALEQIKAGHSVTICSIGTPSEPEKPIEKVCKERGIKVYPLRMKAGLNLLGGMNIVNYAKQHGFDLFHSHGYKGNILLGILPKFIRAIPLVTTLHGWTSTSGLTKMRIYETLDALLLPRMDCVVLVSEAMLNRKEILGRKLNYLTVISNGISQTTPRVDSKDEIVKKIRSLKVEGPVIGSVGRLSYEKGYDVLLEAFKLIIIDQPKAILVIIGDGRLRQELEEQAMNLEVFKNIIFTGYLDNAGKYISEFDVYVNSSRTEGTPITLVECLRSGVKIVATNVGGNRTVLDDGDLGELVEECDAKLVANAIQTALTRESEELELKRKLYFKEHYSSEKMNANYEKAYKALVN</sequence>
<dbReference type="PANTHER" id="PTHR45947:SF3">
    <property type="entry name" value="SULFOQUINOVOSYL TRANSFERASE SQD2"/>
    <property type="match status" value="1"/>
</dbReference>
<organism evidence="3 4">
    <name type="scientific">Alkalimarinus alittae</name>
    <dbReference type="NCBI Taxonomy" id="2961619"/>
    <lineage>
        <taxon>Bacteria</taxon>
        <taxon>Pseudomonadati</taxon>
        <taxon>Pseudomonadota</taxon>
        <taxon>Gammaproteobacteria</taxon>
        <taxon>Alteromonadales</taxon>
        <taxon>Alteromonadaceae</taxon>
        <taxon>Alkalimarinus</taxon>
    </lineage>
</organism>
<evidence type="ECO:0000259" key="1">
    <source>
        <dbReference type="Pfam" id="PF00534"/>
    </source>
</evidence>
<dbReference type="EMBL" id="CP100390">
    <property type="protein sequence ID" value="UZE97971.1"/>
    <property type="molecule type" value="Genomic_DNA"/>
</dbReference>
<protein>
    <submittedName>
        <fullName evidence="3">Glycosyltransferase</fullName>
    </submittedName>
</protein>
<accession>A0ABY6N799</accession>
<dbReference type="InterPro" id="IPR001296">
    <property type="entry name" value="Glyco_trans_1"/>
</dbReference>
<name>A0ABY6N799_9ALTE</name>
<dbReference type="InterPro" id="IPR028098">
    <property type="entry name" value="Glyco_trans_4-like_N"/>
</dbReference>
<evidence type="ECO:0000313" key="4">
    <source>
        <dbReference type="Proteomes" id="UP001163739"/>
    </source>
</evidence>
<gene>
    <name evidence="3" type="ORF">NKI27_09625</name>
</gene>
<evidence type="ECO:0000259" key="2">
    <source>
        <dbReference type="Pfam" id="PF13439"/>
    </source>
</evidence>
<dbReference type="Proteomes" id="UP001163739">
    <property type="component" value="Chromosome"/>
</dbReference>
<dbReference type="PANTHER" id="PTHR45947">
    <property type="entry name" value="SULFOQUINOVOSYL TRANSFERASE SQD2"/>
    <property type="match status" value="1"/>
</dbReference>